<dbReference type="EMBL" id="KZ613951">
    <property type="protein sequence ID" value="PMD36396.1"/>
    <property type="molecule type" value="Genomic_DNA"/>
</dbReference>
<accession>A0A2J6RD03</accession>
<keyword evidence="3" id="KW-1185">Reference proteome</keyword>
<evidence type="ECO:0000313" key="3">
    <source>
        <dbReference type="Proteomes" id="UP000235786"/>
    </source>
</evidence>
<evidence type="ECO:0000313" key="2">
    <source>
        <dbReference type="EMBL" id="PMD36396.1"/>
    </source>
</evidence>
<dbReference type="AlphaFoldDB" id="A0A2J6RD03"/>
<name>A0A2J6RD03_HYAVF</name>
<proteinExistence type="predicted"/>
<dbReference type="Proteomes" id="UP000235786">
    <property type="component" value="Unassembled WGS sequence"/>
</dbReference>
<reference evidence="2 3" key="1">
    <citation type="submission" date="2016-04" db="EMBL/GenBank/DDBJ databases">
        <title>A degradative enzymes factory behind the ericoid mycorrhizal symbiosis.</title>
        <authorList>
            <consortium name="DOE Joint Genome Institute"/>
            <person name="Martino E."/>
            <person name="Morin E."/>
            <person name="Grelet G."/>
            <person name="Kuo A."/>
            <person name="Kohler A."/>
            <person name="Daghino S."/>
            <person name="Barry K."/>
            <person name="Choi C."/>
            <person name="Cichocki N."/>
            <person name="Clum A."/>
            <person name="Copeland A."/>
            <person name="Hainaut M."/>
            <person name="Haridas S."/>
            <person name="Labutti K."/>
            <person name="Lindquist E."/>
            <person name="Lipzen A."/>
            <person name="Khouja H.-R."/>
            <person name="Murat C."/>
            <person name="Ohm R."/>
            <person name="Olson A."/>
            <person name="Spatafora J."/>
            <person name="Veneault-Fourrey C."/>
            <person name="Henrissat B."/>
            <person name="Grigoriev I."/>
            <person name="Martin F."/>
            <person name="Perotto S."/>
        </authorList>
    </citation>
    <scope>NUCLEOTIDE SEQUENCE [LARGE SCALE GENOMIC DNA]</scope>
    <source>
        <strain evidence="2 3">F</strain>
    </source>
</reference>
<dbReference type="OrthoDB" id="526941at2759"/>
<evidence type="ECO:0000256" key="1">
    <source>
        <dbReference type="SAM" id="MobiDB-lite"/>
    </source>
</evidence>
<gene>
    <name evidence="2" type="ORF">L207DRAFT_495233</name>
</gene>
<sequence length="299" mass="33864">MQKSTISQTIAVIHADPAQPTTIPLPSPIAEPHQDTPQSADTEPRRTLITYVYSETDEARKNLIFFLNHGLHSAADFVFIFNGKSNASELLPQELNIQFIQRDNTCYDLGAHAEVLTEHDLWLRYDKFILMNASVRGPFMPHWAEACWSDRILSRVTEEVKLVGLSINCWPTTHVQSMVWATDREGLNLLLYPPKDRINMCFPNRQLTVEAEIGATGIILGAGKRVDVMLMKFQTETDYVAHCAKLGVWDPQSDGGYDGISIHPFETLFTKTNRGITPILLELMAKWEDQGNYTSYDYC</sequence>
<organism evidence="2 3">
    <name type="scientific">Hyaloscypha variabilis (strain UAMH 11265 / GT02V1 / F)</name>
    <name type="common">Meliniomyces variabilis</name>
    <dbReference type="NCBI Taxonomy" id="1149755"/>
    <lineage>
        <taxon>Eukaryota</taxon>
        <taxon>Fungi</taxon>
        <taxon>Dikarya</taxon>
        <taxon>Ascomycota</taxon>
        <taxon>Pezizomycotina</taxon>
        <taxon>Leotiomycetes</taxon>
        <taxon>Helotiales</taxon>
        <taxon>Hyaloscyphaceae</taxon>
        <taxon>Hyaloscypha</taxon>
        <taxon>Hyaloscypha variabilis</taxon>
    </lineage>
</organism>
<protein>
    <submittedName>
        <fullName evidence="2">Uncharacterized protein</fullName>
    </submittedName>
</protein>
<feature type="region of interest" description="Disordered" evidence="1">
    <location>
        <begin position="17"/>
        <end position="42"/>
    </location>
</feature>
<dbReference type="STRING" id="1149755.A0A2J6RD03"/>